<keyword evidence="1" id="KW-0472">Membrane</keyword>
<evidence type="ECO:0000313" key="2">
    <source>
        <dbReference type="EMBL" id="MRN39279.1"/>
    </source>
</evidence>
<keyword evidence="3" id="KW-1185">Reference proteome</keyword>
<comment type="caution">
    <text evidence="2">The sequence shown here is derived from an EMBL/GenBank/DDBJ whole genome shotgun (WGS) entry which is preliminary data.</text>
</comment>
<keyword evidence="1" id="KW-1133">Transmembrane helix</keyword>
<sequence length="93" mass="11160">MLDCRVPVSIDDPKKALIWDLDVFLIFMSGIGIGIISRHFILSIALFSFLAWRWGKLKSGKHQWYFLHILYWYLPIQEKNKRIPDTHQREFLK</sequence>
<evidence type="ECO:0000313" key="3">
    <source>
        <dbReference type="Proteomes" id="UP000486297"/>
    </source>
</evidence>
<gene>
    <name evidence="2" type="primary">traL</name>
    <name evidence="2" type="ORF">GJU80_12530</name>
</gene>
<dbReference type="RefSeq" id="WP_095502558.1">
    <property type="nucleotide sequence ID" value="NZ_WJXO01000002.1"/>
</dbReference>
<keyword evidence="1" id="KW-0812">Transmembrane</keyword>
<evidence type="ECO:0000256" key="1">
    <source>
        <dbReference type="SAM" id="Phobius"/>
    </source>
</evidence>
<organism evidence="2 3">
    <name type="scientific">Neisseria brasiliensis</name>
    <dbReference type="NCBI Taxonomy" id="2666100"/>
    <lineage>
        <taxon>Bacteria</taxon>
        <taxon>Pseudomonadati</taxon>
        <taxon>Pseudomonadota</taxon>
        <taxon>Betaproteobacteria</taxon>
        <taxon>Neisseriales</taxon>
        <taxon>Neisseriaceae</taxon>
        <taxon>Neisseria</taxon>
    </lineage>
</organism>
<dbReference type="NCBIfam" id="TIGR02762">
    <property type="entry name" value="TraL_TIGR"/>
    <property type="match status" value="1"/>
</dbReference>
<protein>
    <submittedName>
        <fullName evidence="2">Type IV conjugative transfer system protein TraL</fullName>
    </submittedName>
</protein>
<dbReference type="Pfam" id="PF07178">
    <property type="entry name" value="TraL"/>
    <property type="match status" value="1"/>
</dbReference>
<dbReference type="InterPro" id="IPR009838">
    <property type="entry name" value="T4SS_TraL"/>
</dbReference>
<dbReference type="AlphaFoldDB" id="A0A7X2H0W4"/>
<feature type="transmembrane region" description="Helical" evidence="1">
    <location>
        <begin position="23"/>
        <end position="52"/>
    </location>
</feature>
<dbReference type="GO" id="GO:0019867">
    <property type="term" value="C:outer membrane"/>
    <property type="evidence" value="ECO:0007669"/>
    <property type="project" value="InterPro"/>
</dbReference>
<dbReference type="EMBL" id="WJXO01000002">
    <property type="protein sequence ID" value="MRN39279.1"/>
    <property type="molecule type" value="Genomic_DNA"/>
</dbReference>
<accession>A0A7X2H0W4</accession>
<proteinExistence type="predicted"/>
<reference evidence="2" key="1">
    <citation type="journal article" name="Emerg. Infect. Dis.">
        <title>Two cases of a newly characterized neisseria species.</title>
        <authorList>
            <person name="Mustapha M."/>
            <person name="Lemos A.P.S."/>
            <person name="Harrison L.H."/>
            <person name="Vantyne D."/>
            <person name="Sacchi C.T."/>
        </authorList>
    </citation>
    <scope>NUCLEOTIDE SEQUENCE</scope>
    <source>
        <strain evidence="2">N.95.16</strain>
    </source>
</reference>
<dbReference type="Proteomes" id="UP000486297">
    <property type="component" value="Unassembled WGS sequence"/>
</dbReference>
<name>A0A7X2H0W4_9NEIS</name>